<protein>
    <submittedName>
        <fullName evidence="1">Uncharacterized protein</fullName>
    </submittedName>
</protein>
<organism evidence="1">
    <name type="scientific">uncultured Caudovirales phage</name>
    <dbReference type="NCBI Taxonomy" id="2100421"/>
    <lineage>
        <taxon>Viruses</taxon>
        <taxon>Duplodnaviria</taxon>
        <taxon>Heunggongvirae</taxon>
        <taxon>Uroviricota</taxon>
        <taxon>Caudoviricetes</taxon>
        <taxon>Peduoviridae</taxon>
        <taxon>Maltschvirus</taxon>
        <taxon>Maltschvirus maltsch</taxon>
    </lineage>
</organism>
<sequence length="61" mass="6710">MTTKILNILAKGDISGAVLKLTGEDIQAHINNGLIKIKDTFPKITIYEITEKGRKLLGEDD</sequence>
<reference evidence="1" key="1">
    <citation type="submission" date="2020-04" db="EMBL/GenBank/DDBJ databases">
        <authorList>
            <person name="Chiriac C."/>
            <person name="Salcher M."/>
            <person name="Ghai R."/>
            <person name="Kavagutti S V."/>
        </authorList>
    </citation>
    <scope>NUCLEOTIDE SEQUENCE</scope>
</reference>
<accession>A0A6J5PG40</accession>
<gene>
    <name evidence="1" type="ORF">UFOVP581_5</name>
</gene>
<name>A0A6J5PG40_9CAUD</name>
<proteinExistence type="predicted"/>
<dbReference type="EMBL" id="LR796835">
    <property type="protein sequence ID" value="CAB4168846.1"/>
    <property type="molecule type" value="Genomic_DNA"/>
</dbReference>
<evidence type="ECO:0000313" key="1">
    <source>
        <dbReference type="EMBL" id="CAB4168846.1"/>
    </source>
</evidence>